<dbReference type="EMBL" id="QTSX02001425">
    <property type="protein sequence ID" value="KAJ9082706.1"/>
    <property type="molecule type" value="Genomic_DNA"/>
</dbReference>
<reference evidence="1" key="1">
    <citation type="submission" date="2022-04" db="EMBL/GenBank/DDBJ databases">
        <title>Genome of the entomopathogenic fungus Entomophthora muscae.</title>
        <authorList>
            <person name="Elya C."/>
            <person name="Lovett B.R."/>
            <person name="Lee E."/>
            <person name="Macias A.M."/>
            <person name="Hajek A.E."/>
            <person name="De Bivort B.L."/>
            <person name="Kasson M.T."/>
            <person name="De Fine Licht H.H."/>
            <person name="Stajich J.E."/>
        </authorList>
    </citation>
    <scope>NUCLEOTIDE SEQUENCE</scope>
    <source>
        <strain evidence="1">Berkeley</strain>
    </source>
</reference>
<sequence>MVFNNNNNNNIFDSASEQVSIKHTQDTHILTRSRGKYPYPSLLSLCLTPYDPQEKLFDFNYHSGPSSETEKEQEQEPDPGASTDAQIKSWDVKIAHNICNCNVTFAVLATFPASYPIVSKKGSADFVYKGYSFNCTNKEKAIPKHHYKRDFLGCPARFTTHGFTRFKALTIGHDSAETFDPLHQLIY</sequence>
<proteinExistence type="predicted"/>
<keyword evidence="2" id="KW-1185">Reference proteome</keyword>
<evidence type="ECO:0000313" key="1">
    <source>
        <dbReference type="EMBL" id="KAJ9082706.1"/>
    </source>
</evidence>
<protein>
    <submittedName>
        <fullName evidence="1">Uncharacterized protein</fullName>
    </submittedName>
</protein>
<comment type="caution">
    <text evidence="1">The sequence shown here is derived from an EMBL/GenBank/DDBJ whole genome shotgun (WGS) entry which is preliminary data.</text>
</comment>
<accession>A0ACC2U832</accession>
<dbReference type="Proteomes" id="UP001165960">
    <property type="component" value="Unassembled WGS sequence"/>
</dbReference>
<name>A0ACC2U832_9FUNG</name>
<organism evidence="1 2">
    <name type="scientific">Entomophthora muscae</name>
    <dbReference type="NCBI Taxonomy" id="34485"/>
    <lineage>
        <taxon>Eukaryota</taxon>
        <taxon>Fungi</taxon>
        <taxon>Fungi incertae sedis</taxon>
        <taxon>Zoopagomycota</taxon>
        <taxon>Entomophthoromycotina</taxon>
        <taxon>Entomophthoromycetes</taxon>
        <taxon>Entomophthorales</taxon>
        <taxon>Entomophthoraceae</taxon>
        <taxon>Entomophthora</taxon>
    </lineage>
</organism>
<gene>
    <name evidence="1" type="ORF">DSO57_1002223</name>
</gene>
<evidence type="ECO:0000313" key="2">
    <source>
        <dbReference type="Proteomes" id="UP001165960"/>
    </source>
</evidence>